<comment type="similarity">
    <text evidence="1">Belongs to the enoyl-CoA hydratase/isomerase family.</text>
</comment>
<dbReference type="GO" id="GO:0016853">
    <property type="term" value="F:isomerase activity"/>
    <property type="evidence" value="ECO:0007669"/>
    <property type="project" value="InterPro"/>
</dbReference>
<dbReference type="PANTHER" id="PTHR43149:SF1">
    <property type="entry name" value="DELTA(3,5)-DELTA(2,4)-DIENOYL-COA ISOMERASE, MITOCHONDRIAL"/>
    <property type="match status" value="1"/>
</dbReference>
<dbReference type="AlphaFoldDB" id="A0AA48KR33"/>
<dbReference type="Gene3D" id="3.90.226.10">
    <property type="entry name" value="2-enoyl-CoA Hydratase, Chain A, domain 1"/>
    <property type="match status" value="1"/>
</dbReference>
<reference evidence="2" key="1">
    <citation type="submission" date="2023-01" db="EMBL/GenBank/DDBJ databases">
        <title>Complete genome sequence of Planctobacterium marinum strain Dej080120_11.</title>
        <authorList>
            <person name="Ueki S."/>
            <person name="Maruyama F."/>
        </authorList>
    </citation>
    <scope>NUCLEOTIDE SEQUENCE</scope>
    <source>
        <strain evidence="2">Dej080120_11</strain>
    </source>
</reference>
<dbReference type="CDD" id="cd06558">
    <property type="entry name" value="crotonase-like"/>
    <property type="match status" value="1"/>
</dbReference>
<proteinExistence type="inferred from homology"/>
<sequence>MSTTNNRVTCNIENGIANVQLNRPDKLNAIDMQMFRELDSTARKLKTNNEVRVVIVSGNGADFCSGIDVQSVLSNPKNAMKLLWKWLPWRANLAQRVSVNWRKLSVPVIMVLHGRCWGGGLQIALGGDFRIAHPETSMAIMENKWGLIPDMGGTLALREVMSADHAMELAMTARAVDAQYAKEIGLVSHVDANPQAKAQALAEELLNRNPDTIGHIKRFYQKAWHKNDGGLLASETRRQIQIISGKNQKIAVLRETKDPNKPWRT</sequence>
<evidence type="ECO:0000313" key="3">
    <source>
        <dbReference type="Proteomes" id="UP001333710"/>
    </source>
</evidence>
<accession>A0AA48KR33</accession>
<dbReference type="Proteomes" id="UP001333710">
    <property type="component" value="Chromosome"/>
</dbReference>
<evidence type="ECO:0000256" key="1">
    <source>
        <dbReference type="ARBA" id="ARBA00005254"/>
    </source>
</evidence>
<dbReference type="InterPro" id="IPR001753">
    <property type="entry name" value="Enoyl-CoA_hydra/iso"/>
</dbReference>
<organism evidence="2 3">
    <name type="scientific">Planctobacterium marinum</name>
    <dbReference type="NCBI Taxonomy" id="1631968"/>
    <lineage>
        <taxon>Bacteria</taxon>
        <taxon>Pseudomonadati</taxon>
        <taxon>Pseudomonadota</taxon>
        <taxon>Gammaproteobacteria</taxon>
        <taxon>Alteromonadales</taxon>
        <taxon>Alteromonadaceae</taxon>
        <taxon>Planctobacterium</taxon>
    </lineage>
</organism>
<protein>
    <submittedName>
        <fullName evidence="2">Enoyl-CoA hydratase</fullName>
    </submittedName>
</protein>
<keyword evidence="3" id="KW-1185">Reference proteome</keyword>
<dbReference type="KEGG" id="pmaw:MACH26_12080"/>
<dbReference type="RefSeq" id="WP_338291675.1">
    <property type="nucleotide sequence ID" value="NZ_AP027272.1"/>
</dbReference>
<evidence type="ECO:0000313" key="2">
    <source>
        <dbReference type="EMBL" id="BDX05687.1"/>
    </source>
</evidence>
<dbReference type="InterPro" id="IPR029045">
    <property type="entry name" value="ClpP/crotonase-like_dom_sf"/>
</dbReference>
<name>A0AA48KR33_9ALTE</name>
<dbReference type="SUPFAM" id="SSF52096">
    <property type="entry name" value="ClpP/crotonase"/>
    <property type="match status" value="1"/>
</dbReference>
<dbReference type="InterPro" id="IPR045002">
    <property type="entry name" value="Ech1-like"/>
</dbReference>
<gene>
    <name evidence="2" type="ORF">MACH26_12080</name>
</gene>
<dbReference type="Pfam" id="PF00378">
    <property type="entry name" value="ECH_1"/>
    <property type="match status" value="1"/>
</dbReference>
<dbReference type="NCBIfam" id="NF005699">
    <property type="entry name" value="PRK07509.1"/>
    <property type="match status" value="1"/>
</dbReference>
<dbReference type="PANTHER" id="PTHR43149">
    <property type="entry name" value="ENOYL-COA HYDRATASE"/>
    <property type="match status" value="1"/>
</dbReference>
<dbReference type="EMBL" id="AP027272">
    <property type="protein sequence ID" value="BDX05687.1"/>
    <property type="molecule type" value="Genomic_DNA"/>
</dbReference>